<evidence type="ECO:0000313" key="3">
    <source>
        <dbReference type="Proteomes" id="UP000825729"/>
    </source>
</evidence>
<gene>
    <name evidence="2" type="ORF">H6P81_016252</name>
</gene>
<feature type="domain" description="Putative E3 ubiquitin-protein ligase LIN ARM-like" evidence="1">
    <location>
        <begin position="3"/>
        <end position="97"/>
    </location>
</feature>
<dbReference type="PANTHER" id="PTHR35549:SF2">
    <property type="entry name" value="TRANSDUCIN_WD40 REPEAT-LIKE SUPERFAMILY PROTEIN"/>
    <property type="match status" value="1"/>
</dbReference>
<dbReference type="InterPro" id="IPR055566">
    <property type="entry name" value="ARM_LIN"/>
</dbReference>
<evidence type="ECO:0000313" key="2">
    <source>
        <dbReference type="EMBL" id="KAG9444912.1"/>
    </source>
</evidence>
<keyword evidence="3" id="KW-1185">Reference proteome</keyword>
<organism evidence="2 3">
    <name type="scientific">Aristolochia fimbriata</name>
    <name type="common">White veined hardy Dutchman's pipe vine</name>
    <dbReference type="NCBI Taxonomy" id="158543"/>
    <lineage>
        <taxon>Eukaryota</taxon>
        <taxon>Viridiplantae</taxon>
        <taxon>Streptophyta</taxon>
        <taxon>Embryophyta</taxon>
        <taxon>Tracheophyta</taxon>
        <taxon>Spermatophyta</taxon>
        <taxon>Magnoliopsida</taxon>
        <taxon>Magnoliidae</taxon>
        <taxon>Piperales</taxon>
        <taxon>Aristolochiaceae</taxon>
        <taxon>Aristolochia</taxon>
    </lineage>
</organism>
<dbReference type="EMBL" id="JAINDJ010000006">
    <property type="protein sequence ID" value="KAG9444912.1"/>
    <property type="molecule type" value="Genomic_DNA"/>
</dbReference>
<sequence length="167" mass="18677">MSVSRDCLISIAWLGCGIEASGSAKLRHSASETLLSSIKQFLHPGLELEERLLACMCMHNYTSARGTQNLMSLSEGLRESLRRLSSITWIAEDLLNLLFLFYRIKMWGTGAMGPYNDLLYYKGLLCTGHPTGSVRVGIFNAKNYGRQGPCMSFQLKLVIQWSTQGIY</sequence>
<protein>
    <recommendedName>
        <fullName evidence="1">Putative E3 ubiquitin-protein ligase LIN ARM-like domain-containing protein</fullName>
    </recommendedName>
</protein>
<proteinExistence type="predicted"/>
<dbReference type="Proteomes" id="UP000825729">
    <property type="component" value="Unassembled WGS sequence"/>
</dbReference>
<comment type="caution">
    <text evidence="2">The sequence shown here is derived from an EMBL/GenBank/DDBJ whole genome shotgun (WGS) entry which is preliminary data.</text>
</comment>
<evidence type="ECO:0000259" key="1">
    <source>
        <dbReference type="Pfam" id="PF23628"/>
    </source>
</evidence>
<dbReference type="AlphaFoldDB" id="A0AAV7EBJ9"/>
<accession>A0AAV7EBJ9</accession>
<dbReference type="Pfam" id="PF23628">
    <property type="entry name" value="ARM_LIN_C"/>
    <property type="match status" value="1"/>
</dbReference>
<name>A0AAV7EBJ9_ARIFI</name>
<dbReference type="PANTHER" id="PTHR35549">
    <property type="entry name" value="OS04G0584500 PROTEIN"/>
    <property type="match status" value="1"/>
</dbReference>
<reference evidence="2 3" key="1">
    <citation type="submission" date="2021-07" db="EMBL/GenBank/DDBJ databases">
        <title>The Aristolochia fimbriata genome: insights into angiosperm evolution, floral development and chemical biosynthesis.</title>
        <authorList>
            <person name="Jiao Y."/>
        </authorList>
    </citation>
    <scope>NUCLEOTIDE SEQUENCE [LARGE SCALE GENOMIC DNA]</scope>
    <source>
        <strain evidence="2">IBCAS-2021</strain>
        <tissue evidence="2">Leaf</tissue>
    </source>
</reference>